<feature type="transmembrane region" description="Helical" evidence="5">
    <location>
        <begin position="102"/>
        <end position="120"/>
    </location>
</feature>
<keyword evidence="4 5" id="KW-0472">Membrane</keyword>
<comment type="caution">
    <text evidence="7">The sequence shown here is derived from an EMBL/GenBank/DDBJ whole genome shotgun (WGS) entry which is preliminary data.</text>
</comment>
<feature type="transmembrane region" description="Helical" evidence="5">
    <location>
        <begin position="255"/>
        <end position="277"/>
    </location>
</feature>
<keyword evidence="3 5" id="KW-1133">Transmembrane helix</keyword>
<evidence type="ECO:0000256" key="1">
    <source>
        <dbReference type="ARBA" id="ARBA00004370"/>
    </source>
</evidence>
<keyword evidence="2 5" id="KW-0812">Transmembrane</keyword>
<feature type="transmembrane region" description="Helical" evidence="5">
    <location>
        <begin position="51"/>
        <end position="71"/>
    </location>
</feature>
<feature type="transmembrane region" description="Helical" evidence="5">
    <location>
        <begin position="132"/>
        <end position="153"/>
    </location>
</feature>
<gene>
    <name evidence="7" type="ORF">TOA249_LOCUS28821</name>
</gene>
<comment type="subcellular location">
    <subcellularLocation>
        <location evidence="1">Membrane</location>
    </subcellularLocation>
</comment>
<reference evidence="7" key="1">
    <citation type="submission" date="2021-02" db="EMBL/GenBank/DDBJ databases">
        <authorList>
            <person name="Nowell W R."/>
        </authorList>
    </citation>
    <scope>NUCLEOTIDE SEQUENCE</scope>
</reference>
<feature type="domain" description="G-protein coupled receptors family 1 profile" evidence="6">
    <location>
        <begin position="31"/>
        <end position="274"/>
    </location>
</feature>
<accession>A0A821TGX8</accession>
<name>A0A821TGX8_9BILA</name>
<dbReference type="SUPFAM" id="SSF81321">
    <property type="entry name" value="Family A G protein-coupled receptor-like"/>
    <property type="match status" value="1"/>
</dbReference>
<evidence type="ECO:0000256" key="2">
    <source>
        <dbReference type="ARBA" id="ARBA00022692"/>
    </source>
</evidence>
<feature type="transmembrane region" description="Helical" evidence="5">
    <location>
        <begin position="224"/>
        <end position="249"/>
    </location>
</feature>
<feature type="transmembrane region" description="Helical" evidence="5">
    <location>
        <begin position="20"/>
        <end position="39"/>
    </location>
</feature>
<dbReference type="Gene3D" id="1.20.1070.10">
    <property type="entry name" value="Rhodopsin 7-helix transmembrane proteins"/>
    <property type="match status" value="1"/>
</dbReference>
<dbReference type="PROSITE" id="PS50262">
    <property type="entry name" value="G_PROTEIN_RECEP_F1_2"/>
    <property type="match status" value="1"/>
</dbReference>
<evidence type="ECO:0000256" key="5">
    <source>
        <dbReference type="SAM" id="Phobius"/>
    </source>
</evidence>
<feature type="transmembrane region" description="Helical" evidence="5">
    <location>
        <begin position="173"/>
        <end position="203"/>
    </location>
</feature>
<evidence type="ECO:0000313" key="8">
    <source>
        <dbReference type="Proteomes" id="UP000663838"/>
    </source>
</evidence>
<organism evidence="7 8">
    <name type="scientific">Rotaria socialis</name>
    <dbReference type="NCBI Taxonomy" id="392032"/>
    <lineage>
        <taxon>Eukaryota</taxon>
        <taxon>Metazoa</taxon>
        <taxon>Spiralia</taxon>
        <taxon>Gnathifera</taxon>
        <taxon>Rotifera</taxon>
        <taxon>Eurotatoria</taxon>
        <taxon>Bdelloidea</taxon>
        <taxon>Philodinida</taxon>
        <taxon>Philodinidae</taxon>
        <taxon>Rotaria</taxon>
    </lineage>
</organism>
<evidence type="ECO:0000313" key="7">
    <source>
        <dbReference type="EMBL" id="CAF4875345.1"/>
    </source>
</evidence>
<dbReference type="EMBL" id="CAJOBS010004157">
    <property type="protein sequence ID" value="CAF4875345.1"/>
    <property type="molecule type" value="Genomic_DNA"/>
</dbReference>
<dbReference type="Proteomes" id="UP000663838">
    <property type="component" value="Unassembled WGS sequence"/>
</dbReference>
<dbReference type="AlphaFoldDB" id="A0A821TGX8"/>
<proteinExistence type="predicted"/>
<dbReference type="GO" id="GO:0016020">
    <property type="term" value="C:membrane"/>
    <property type="evidence" value="ECO:0007669"/>
    <property type="project" value="UniProtKB-SubCell"/>
</dbReference>
<evidence type="ECO:0000256" key="4">
    <source>
        <dbReference type="ARBA" id="ARBA00023136"/>
    </source>
</evidence>
<protein>
    <recommendedName>
        <fullName evidence="6">G-protein coupled receptors family 1 profile domain-containing protein</fullName>
    </recommendedName>
</protein>
<dbReference type="InterPro" id="IPR017452">
    <property type="entry name" value="GPCR_Rhodpsn_7TM"/>
</dbReference>
<evidence type="ECO:0000259" key="6">
    <source>
        <dbReference type="PROSITE" id="PS50262"/>
    </source>
</evidence>
<evidence type="ECO:0000256" key="3">
    <source>
        <dbReference type="ARBA" id="ARBA00022989"/>
    </source>
</evidence>
<sequence>MNTYCTVFYWTPSALSGLESVIVMCIIATIMHGFLWIQVLSFSSLRKQNLIWLYAYLFSNTLLLVRFYILYGMRRGEVCLFSTLENIICYFEASSKGYINTIQNYFLLAFSISRYLRIVFNRNTYKGKIHLIILLHFLICTIVGLNIVVQFRVGWTQIWRAPGRSCDMLFESAIIQILNLFIMYIIPVALNIIVLALAIIHVSSTQGIRSEQIIRIRQRRQRKLILQTIAFYSVWLILWSPDILAFQFTDGTSEMAIYISLLCYIEIALDPLIIAIIDLRFLQVWRKIWNTIHRQERRVGTIS</sequence>